<dbReference type="InterPro" id="IPR004511">
    <property type="entry name" value="PAPS/APS_Rdtase"/>
</dbReference>
<keyword evidence="2" id="KW-0560">Oxidoreductase</keyword>
<dbReference type="EMBL" id="CAFBNR010000010">
    <property type="protein sequence ID" value="CAB4957209.1"/>
    <property type="molecule type" value="Genomic_DNA"/>
</dbReference>
<dbReference type="InterPro" id="IPR014729">
    <property type="entry name" value="Rossmann-like_a/b/a_fold"/>
</dbReference>
<organism evidence="5">
    <name type="scientific">freshwater metagenome</name>
    <dbReference type="NCBI Taxonomy" id="449393"/>
    <lineage>
        <taxon>unclassified sequences</taxon>
        <taxon>metagenomes</taxon>
        <taxon>ecological metagenomes</taxon>
    </lineage>
</organism>
<dbReference type="HAMAP" id="MF_00063">
    <property type="entry name" value="CysH"/>
    <property type="match status" value="1"/>
</dbReference>
<dbReference type="GO" id="GO:0019379">
    <property type="term" value="P:sulfate assimilation, phosphoadenylyl sulfate reduction by phosphoadenylyl-sulfate reductase (thioredoxin)"/>
    <property type="evidence" value="ECO:0007669"/>
    <property type="project" value="InterPro"/>
</dbReference>
<dbReference type="PANTHER" id="PTHR46509">
    <property type="entry name" value="PHOSPHOADENOSINE PHOSPHOSULFATE REDUCTASE"/>
    <property type="match status" value="1"/>
</dbReference>
<dbReference type="AlphaFoldDB" id="A0A6J7KRY8"/>
<gene>
    <name evidence="5" type="ORF">UFOPK3879_00347</name>
</gene>
<name>A0A6J7KRY8_9ZZZZ</name>
<dbReference type="GO" id="GO:0005737">
    <property type="term" value="C:cytoplasm"/>
    <property type="evidence" value="ECO:0007669"/>
    <property type="project" value="TreeGrafter"/>
</dbReference>
<dbReference type="NCBIfam" id="TIGR00434">
    <property type="entry name" value="cysH"/>
    <property type="match status" value="1"/>
</dbReference>
<comment type="pathway">
    <text evidence="3">Sulfur metabolism; hydrogen sulfide biosynthesis; sulfite from sulfate.</text>
</comment>
<evidence type="ECO:0000256" key="1">
    <source>
        <dbReference type="ARBA" id="ARBA00009732"/>
    </source>
</evidence>
<evidence type="ECO:0000256" key="3">
    <source>
        <dbReference type="ARBA" id="ARBA00024327"/>
    </source>
</evidence>
<dbReference type="InterPro" id="IPR002500">
    <property type="entry name" value="PAPS_reduct_dom"/>
</dbReference>
<evidence type="ECO:0000313" key="5">
    <source>
        <dbReference type="EMBL" id="CAB4957209.1"/>
    </source>
</evidence>
<dbReference type="Gene3D" id="3.40.50.620">
    <property type="entry name" value="HUPs"/>
    <property type="match status" value="1"/>
</dbReference>
<proteinExistence type="inferred from homology"/>
<dbReference type="GO" id="GO:0004604">
    <property type="term" value="F:phosphoadenylyl-sulfate reductase (thioredoxin) activity"/>
    <property type="evidence" value="ECO:0007669"/>
    <property type="project" value="InterPro"/>
</dbReference>
<comment type="similarity">
    <text evidence="1">Belongs to the PAPS reductase family. CysH subfamily.</text>
</comment>
<dbReference type="PIRSF" id="PIRSF000857">
    <property type="entry name" value="PAPS_reductase"/>
    <property type="match status" value="1"/>
</dbReference>
<dbReference type="NCBIfam" id="NF002537">
    <property type="entry name" value="PRK02090.1"/>
    <property type="match status" value="1"/>
</dbReference>
<accession>A0A6J7KRY8</accession>
<evidence type="ECO:0000256" key="2">
    <source>
        <dbReference type="ARBA" id="ARBA00023002"/>
    </source>
</evidence>
<reference evidence="5" key="1">
    <citation type="submission" date="2020-05" db="EMBL/GenBank/DDBJ databases">
        <authorList>
            <person name="Chiriac C."/>
            <person name="Salcher M."/>
            <person name="Ghai R."/>
            <person name="Kavagutti S V."/>
        </authorList>
    </citation>
    <scope>NUCLEOTIDE SEQUENCE</scope>
</reference>
<feature type="domain" description="Phosphoadenosine phosphosulphate reductase" evidence="4">
    <location>
        <begin position="41"/>
        <end position="200"/>
    </location>
</feature>
<sequence length="242" mass="26879">MQSSPLSTSEIAALNQRFETLTPQEIIRWSYEQFGDELITTSSFGDPVIAHMTWSTVVSSSVTLIDTQYLFAQTLWYANNIADSLKGKLVVLTPAETVKPDDLWMRDTATCCAIRKVAPLEHALISKKAWVTGLRRDDSTSRANTPLISHDMLRDVIKINPLANFTQRDYTSYLQEHQLEEHPLAGQGYSSIGCWPCTQPASVDGDARSGRWTGTDKTECGLHVTQDGTLTRATVELAKENA</sequence>
<protein>
    <submittedName>
        <fullName evidence="5">Unannotated protein</fullName>
    </submittedName>
</protein>
<dbReference type="Pfam" id="PF01507">
    <property type="entry name" value="PAPS_reduct"/>
    <property type="match status" value="1"/>
</dbReference>
<evidence type="ECO:0000259" key="4">
    <source>
        <dbReference type="Pfam" id="PF01507"/>
    </source>
</evidence>
<dbReference type="PANTHER" id="PTHR46509:SF1">
    <property type="entry name" value="PHOSPHOADENOSINE PHOSPHOSULFATE REDUCTASE"/>
    <property type="match status" value="1"/>
</dbReference>
<dbReference type="SUPFAM" id="SSF52402">
    <property type="entry name" value="Adenine nucleotide alpha hydrolases-like"/>
    <property type="match status" value="1"/>
</dbReference>